<evidence type="ECO:0000313" key="3">
    <source>
        <dbReference type="Proteomes" id="UP000751190"/>
    </source>
</evidence>
<dbReference type="PROSITE" id="PS50968">
    <property type="entry name" value="BIOTINYL_LIPOYL"/>
    <property type="match status" value="1"/>
</dbReference>
<reference evidence="2" key="1">
    <citation type="submission" date="2021-05" db="EMBL/GenBank/DDBJ databases">
        <title>The genome of the haptophyte Pavlova lutheri (Diacronema luteri, Pavlovales) - a model for lipid biosynthesis in eukaryotic algae.</title>
        <authorList>
            <person name="Hulatt C.J."/>
            <person name="Posewitz M.C."/>
        </authorList>
    </citation>
    <scope>NUCLEOTIDE SEQUENCE</scope>
    <source>
        <strain evidence="2">NIVA-4/92</strain>
    </source>
</reference>
<dbReference type="SUPFAM" id="SSF51230">
    <property type="entry name" value="Single hybrid motif"/>
    <property type="match status" value="1"/>
</dbReference>
<dbReference type="Proteomes" id="UP000751190">
    <property type="component" value="Unassembled WGS sequence"/>
</dbReference>
<gene>
    <name evidence="2" type="ORF">KFE25_009838</name>
</gene>
<keyword evidence="3" id="KW-1185">Reference proteome</keyword>
<proteinExistence type="predicted"/>
<feature type="domain" description="Lipoyl-binding" evidence="1">
    <location>
        <begin position="24"/>
        <end position="104"/>
    </location>
</feature>
<dbReference type="AlphaFoldDB" id="A0A8J6C2Z0"/>
<name>A0A8J6C2Z0_DIALT</name>
<dbReference type="CDD" id="cd06849">
    <property type="entry name" value="lipoyl_domain"/>
    <property type="match status" value="1"/>
</dbReference>
<comment type="caution">
    <text evidence="2">The sequence shown here is derived from an EMBL/GenBank/DDBJ whole genome shotgun (WGS) entry which is preliminary data.</text>
</comment>
<dbReference type="Pfam" id="PF00364">
    <property type="entry name" value="Biotin_lipoyl"/>
    <property type="match status" value="1"/>
</dbReference>
<evidence type="ECO:0000259" key="1">
    <source>
        <dbReference type="PROSITE" id="PS50968"/>
    </source>
</evidence>
<sequence length="106" mass="11364">MRRVLARRWLGPSRPGHAARAFASFTVDTPYISESVPLADGVLGVIEELRVAPGDLVKEGTVVAVVDTHKAALEVRSPAAGKVVRILVNVGDEIQERKPVMEVDGP</sequence>
<evidence type="ECO:0000313" key="2">
    <source>
        <dbReference type="EMBL" id="KAG8456951.1"/>
    </source>
</evidence>
<dbReference type="InterPro" id="IPR011053">
    <property type="entry name" value="Single_hybrid_motif"/>
</dbReference>
<dbReference type="EMBL" id="JAGTXO010000095">
    <property type="protein sequence ID" value="KAG8456951.1"/>
    <property type="molecule type" value="Genomic_DNA"/>
</dbReference>
<dbReference type="InterPro" id="IPR000089">
    <property type="entry name" value="Biotin_lipoyl"/>
</dbReference>
<dbReference type="OMA" id="EMPMFEL"/>
<organism evidence="2 3">
    <name type="scientific">Diacronema lutheri</name>
    <name type="common">Unicellular marine alga</name>
    <name type="synonym">Monochrysis lutheri</name>
    <dbReference type="NCBI Taxonomy" id="2081491"/>
    <lineage>
        <taxon>Eukaryota</taxon>
        <taxon>Haptista</taxon>
        <taxon>Haptophyta</taxon>
        <taxon>Pavlovophyceae</taxon>
        <taxon>Pavlovales</taxon>
        <taxon>Pavlovaceae</taxon>
        <taxon>Diacronema</taxon>
    </lineage>
</organism>
<dbReference type="OrthoDB" id="5391403at2759"/>
<accession>A0A8J6C2Z0</accession>
<protein>
    <recommendedName>
        <fullName evidence="1">Lipoyl-binding domain-containing protein</fullName>
    </recommendedName>
</protein>
<dbReference type="Gene3D" id="2.40.50.100">
    <property type="match status" value="1"/>
</dbReference>